<dbReference type="Gene3D" id="3.90.550.10">
    <property type="entry name" value="Spore Coat Polysaccharide Biosynthesis Protein SpsA, Chain A"/>
    <property type="match status" value="1"/>
</dbReference>
<sequence>MKIAILMSTYNGQEYLPMQLDSLQQQTYENWDLYIRDDGSTDATLKIIKQYQENDRRIHLYQGAAGKNLGVVGSFFELFRNVQADFYMFCDQDDVWLPTKIATTLAAMLELRKQNDSGVPLLVHTNKLIVDQQLNLLHKPSFEKRPHDLISIVFFNNVTGCTVMVDNNLKKYACRADLKDVFLHDHWVALVAALLGKIAFVEEPLIKYRQHGNNQYGGQDFFAVLKSSKLNKKIASLKRKWSDKSWPTKSLPVRQINQLYKLFFAEASAQQKQPLKAVYQALNGSKLERQRFIKKDLPHQGTTSRRILSDLFFVLGGKGI</sequence>
<dbReference type="PANTHER" id="PTHR43685:SF5">
    <property type="entry name" value="GLYCOSYLTRANSFERASE EPSE-RELATED"/>
    <property type="match status" value="1"/>
</dbReference>
<protein>
    <submittedName>
        <fullName evidence="5">Glycosyl transferase family 2</fullName>
    </submittedName>
</protein>
<evidence type="ECO:0000256" key="1">
    <source>
        <dbReference type="ARBA" id="ARBA00006739"/>
    </source>
</evidence>
<keyword evidence="3 5" id="KW-0808">Transferase</keyword>
<evidence type="ECO:0000313" key="6">
    <source>
        <dbReference type="Proteomes" id="UP000051451"/>
    </source>
</evidence>
<keyword evidence="2" id="KW-0328">Glycosyltransferase</keyword>
<dbReference type="InterPro" id="IPR029044">
    <property type="entry name" value="Nucleotide-diphossugar_trans"/>
</dbReference>
<dbReference type="PATRIC" id="fig|1423750.3.peg.1388"/>
<evidence type="ECO:0000259" key="4">
    <source>
        <dbReference type="Pfam" id="PF00535"/>
    </source>
</evidence>
<comment type="caution">
    <text evidence="5">The sequence shown here is derived from an EMBL/GenBank/DDBJ whole genome shotgun (WGS) entry which is preliminary data.</text>
</comment>
<dbReference type="STRING" id="1423750.FC89_GL001355"/>
<proteinExistence type="inferred from homology"/>
<organism evidence="5 6">
    <name type="scientific">Liquorilactobacillus ghanensis DSM 18630</name>
    <dbReference type="NCBI Taxonomy" id="1423750"/>
    <lineage>
        <taxon>Bacteria</taxon>
        <taxon>Bacillati</taxon>
        <taxon>Bacillota</taxon>
        <taxon>Bacilli</taxon>
        <taxon>Lactobacillales</taxon>
        <taxon>Lactobacillaceae</taxon>
        <taxon>Liquorilactobacillus</taxon>
    </lineage>
</organism>
<feature type="domain" description="Glycosyltransferase 2-like" evidence="4">
    <location>
        <begin position="5"/>
        <end position="118"/>
    </location>
</feature>
<reference evidence="5 6" key="1">
    <citation type="journal article" date="2015" name="Genome Announc.">
        <title>Expanding the biotechnology potential of lactobacilli through comparative genomics of 213 strains and associated genera.</title>
        <authorList>
            <person name="Sun Z."/>
            <person name="Harris H.M."/>
            <person name="McCann A."/>
            <person name="Guo C."/>
            <person name="Argimon S."/>
            <person name="Zhang W."/>
            <person name="Yang X."/>
            <person name="Jeffery I.B."/>
            <person name="Cooney J.C."/>
            <person name="Kagawa T.F."/>
            <person name="Liu W."/>
            <person name="Song Y."/>
            <person name="Salvetti E."/>
            <person name="Wrobel A."/>
            <person name="Rasinkangas P."/>
            <person name="Parkhill J."/>
            <person name="Rea M.C."/>
            <person name="O'Sullivan O."/>
            <person name="Ritari J."/>
            <person name="Douillard F.P."/>
            <person name="Paul Ross R."/>
            <person name="Yang R."/>
            <person name="Briner A.E."/>
            <person name="Felis G.E."/>
            <person name="de Vos W.M."/>
            <person name="Barrangou R."/>
            <person name="Klaenhammer T.R."/>
            <person name="Caufield P.W."/>
            <person name="Cui Y."/>
            <person name="Zhang H."/>
            <person name="O'Toole P.W."/>
        </authorList>
    </citation>
    <scope>NUCLEOTIDE SEQUENCE [LARGE SCALE GENOMIC DNA]</scope>
    <source>
        <strain evidence="5 6">DSM 18630</strain>
    </source>
</reference>
<dbReference type="CDD" id="cd04196">
    <property type="entry name" value="GT_2_like_d"/>
    <property type="match status" value="1"/>
</dbReference>
<dbReference type="EMBL" id="AZGB01000018">
    <property type="protein sequence ID" value="KRM05651.1"/>
    <property type="molecule type" value="Genomic_DNA"/>
</dbReference>
<dbReference type="GO" id="GO:0016757">
    <property type="term" value="F:glycosyltransferase activity"/>
    <property type="evidence" value="ECO:0007669"/>
    <property type="project" value="UniProtKB-KW"/>
</dbReference>
<dbReference type="PANTHER" id="PTHR43685">
    <property type="entry name" value="GLYCOSYLTRANSFERASE"/>
    <property type="match status" value="1"/>
</dbReference>
<evidence type="ECO:0000256" key="3">
    <source>
        <dbReference type="ARBA" id="ARBA00022679"/>
    </source>
</evidence>
<dbReference type="SUPFAM" id="SSF53448">
    <property type="entry name" value="Nucleotide-diphospho-sugar transferases"/>
    <property type="match status" value="1"/>
</dbReference>
<name>A0A0R1VS26_9LACO</name>
<dbReference type="Pfam" id="PF00535">
    <property type="entry name" value="Glycos_transf_2"/>
    <property type="match status" value="1"/>
</dbReference>
<comment type="similarity">
    <text evidence="1">Belongs to the glycosyltransferase 2 family.</text>
</comment>
<dbReference type="RefSeq" id="WP_057872092.1">
    <property type="nucleotide sequence ID" value="NZ_AZGB01000018.1"/>
</dbReference>
<dbReference type="AlphaFoldDB" id="A0A0R1VS26"/>
<dbReference type="GeneID" id="98319364"/>
<dbReference type="OrthoDB" id="9802649at2"/>
<accession>A0A0R1VS26</accession>
<dbReference type="InterPro" id="IPR001173">
    <property type="entry name" value="Glyco_trans_2-like"/>
</dbReference>
<dbReference type="InterPro" id="IPR050834">
    <property type="entry name" value="Glycosyltransf_2"/>
</dbReference>
<evidence type="ECO:0000256" key="2">
    <source>
        <dbReference type="ARBA" id="ARBA00022676"/>
    </source>
</evidence>
<dbReference type="Proteomes" id="UP000051451">
    <property type="component" value="Unassembled WGS sequence"/>
</dbReference>
<evidence type="ECO:0000313" key="5">
    <source>
        <dbReference type="EMBL" id="KRM05651.1"/>
    </source>
</evidence>
<keyword evidence="6" id="KW-1185">Reference proteome</keyword>
<gene>
    <name evidence="5" type="ORF">FC89_GL001355</name>
</gene>